<evidence type="ECO:0000259" key="7">
    <source>
        <dbReference type="SMART" id="SM00670"/>
    </source>
</evidence>
<evidence type="ECO:0000313" key="8">
    <source>
        <dbReference type="EMBL" id="EZG61985.1"/>
    </source>
</evidence>
<feature type="region of interest" description="Disordered" evidence="6">
    <location>
        <begin position="1"/>
        <end position="48"/>
    </location>
</feature>
<evidence type="ECO:0000256" key="3">
    <source>
        <dbReference type="ARBA" id="ARBA00022552"/>
    </source>
</evidence>
<dbReference type="InterPro" id="IPR037503">
    <property type="entry name" value="Fcf1_PIN"/>
</dbReference>
<dbReference type="GO" id="GO:0032040">
    <property type="term" value="C:small-subunit processome"/>
    <property type="evidence" value="ECO:0007669"/>
    <property type="project" value="InterPro"/>
</dbReference>
<dbReference type="GeneID" id="22913150"/>
<dbReference type="GO" id="GO:0006364">
    <property type="term" value="P:rRNA processing"/>
    <property type="evidence" value="ECO:0007669"/>
    <property type="project" value="UniProtKB-KW"/>
</dbReference>
<dbReference type="PANTHER" id="PTHR12416">
    <property type="entry name" value="RRNA-PROCESSING PROTEIN UTP23 HOMOLOG"/>
    <property type="match status" value="1"/>
</dbReference>
<feature type="compositionally biased region" description="Basic and acidic residues" evidence="6">
    <location>
        <begin position="27"/>
        <end position="48"/>
    </location>
</feature>
<dbReference type="eggNOG" id="KOG3165">
    <property type="taxonomic scope" value="Eukaryota"/>
</dbReference>
<evidence type="ECO:0000256" key="6">
    <source>
        <dbReference type="SAM" id="MobiDB-lite"/>
    </source>
</evidence>
<comment type="caution">
    <text evidence="8">The sequence shown here is derived from an EMBL/GenBank/DDBJ whole genome shotgun (WGS) entry which is preliminary data.</text>
</comment>
<evidence type="ECO:0000313" key="9">
    <source>
        <dbReference type="Proteomes" id="UP000019763"/>
    </source>
</evidence>
<dbReference type="OMA" id="GMMDCLL"/>
<reference evidence="8" key="1">
    <citation type="submission" date="2013-12" db="EMBL/GenBank/DDBJ databases">
        <authorList>
            <person name="Omoto C.K."/>
            <person name="Sibley D."/>
            <person name="Venepally P."/>
            <person name="Hadjithomas M."/>
            <person name="Karamycheva S."/>
            <person name="Brunk B."/>
            <person name="Roos D."/>
            <person name="Caler E."/>
            <person name="Lorenzi H."/>
        </authorList>
    </citation>
    <scope>NUCLEOTIDE SEQUENCE</scope>
</reference>
<keyword evidence="3" id="KW-0698">rRNA processing</keyword>
<dbReference type="InterPro" id="IPR002716">
    <property type="entry name" value="PIN_dom"/>
</dbReference>
<dbReference type="Pfam" id="PF04900">
    <property type="entry name" value="Fcf1"/>
    <property type="match status" value="1"/>
</dbReference>
<comment type="subcellular location">
    <subcellularLocation>
        <location evidence="1">Nucleus</location>
        <location evidence="1">Nucleolus</location>
    </subcellularLocation>
</comment>
<dbReference type="AlphaFoldDB" id="A0A023B5R4"/>
<dbReference type="InterPro" id="IPR006984">
    <property type="entry name" value="Fcf1/UTP23"/>
</dbReference>
<dbReference type="RefSeq" id="XP_011130738.1">
    <property type="nucleotide sequence ID" value="XM_011132436.1"/>
</dbReference>
<organism evidence="8 9">
    <name type="scientific">Gregarina niphandrodes</name>
    <name type="common">Septate eugregarine</name>
    <dbReference type="NCBI Taxonomy" id="110365"/>
    <lineage>
        <taxon>Eukaryota</taxon>
        <taxon>Sar</taxon>
        <taxon>Alveolata</taxon>
        <taxon>Apicomplexa</taxon>
        <taxon>Conoidasida</taxon>
        <taxon>Gregarinasina</taxon>
        <taxon>Eugregarinorida</taxon>
        <taxon>Gregarinidae</taxon>
        <taxon>Gregarina</taxon>
    </lineage>
</organism>
<sequence>MARGGLKILKPTDQRVKKSGVKKKQGEKRETEAKKHGDKDGGETRGEERVIEREEWNSALFFTYNTQLGPPYQVLMDTNFINFSIQHKIDPFKGLMDLLFAKVVPVVTDCIVGELEKMGQKFRLALRIAKDPRVKRLTCDHPGTYADDCIIKRISNHRCYIVGTSDKELKRRIRKVPGVPIVSVTQHKYAIERLPEATQK</sequence>
<protein>
    <submittedName>
        <fullName evidence="8">rRNA-processing Fcf1-like protein</fullName>
    </submittedName>
</protein>
<dbReference type="SUPFAM" id="SSF88723">
    <property type="entry name" value="PIN domain-like"/>
    <property type="match status" value="1"/>
</dbReference>
<dbReference type="Gene3D" id="3.40.50.1010">
    <property type="entry name" value="5'-nuclease"/>
    <property type="match status" value="1"/>
</dbReference>
<comment type="similarity">
    <text evidence="5">Belongs to the UTP23/FCF1 family. FCF1 subfamily.</text>
</comment>
<keyword evidence="2" id="KW-0690">Ribosome biogenesis</keyword>
<dbReference type="FunFam" id="3.40.50.1010:FF:000035">
    <property type="entry name" value="Fcf1, putative"/>
    <property type="match status" value="1"/>
</dbReference>
<evidence type="ECO:0000256" key="1">
    <source>
        <dbReference type="ARBA" id="ARBA00004604"/>
    </source>
</evidence>
<dbReference type="Proteomes" id="UP000019763">
    <property type="component" value="Unassembled WGS sequence"/>
</dbReference>
<proteinExistence type="inferred from homology"/>
<keyword evidence="9" id="KW-1185">Reference proteome</keyword>
<feature type="domain" description="PIN" evidence="7">
    <location>
        <begin position="72"/>
        <end position="171"/>
    </location>
</feature>
<dbReference type="EMBL" id="AFNH02000664">
    <property type="protein sequence ID" value="EZG61985.1"/>
    <property type="molecule type" value="Genomic_DNA"/>
</dbReference>
<evidence type="ECO:0000256" key="4">
    <source>
        <dbReference type="ARBA" id="ARBA00023242"/>
    </source>
</evidence>
<feature type="compositionally biased region" description="Basic residues" evidence="6">
    <location>
        <begin position="17"/>
        <end position="26"/>
    </location>
</feature>
<keyword evidence="4" id="KW-0539">Nucleus</keyword>
<evidence type="ECO:0000256" key="2">
    <source>
        <dbReference type="ARBA" id="ARBA00022517"/>
    </source>
</evidence>
<dbReference type="SMART" id="SM00670">
    <property type="entry name" value="PINc"/>
    <property type="match status" value="1"/>
</dbReference>
<name>A0A023B5R4_GRENI</name>
<dbReference type="CDD" id="cd09864">
    <property type="entry name" value="PIN_Fcf1-like"/>
    <property type="match status" value="1"/>
</dbReference>
<dbReference type="OrthoDB" id="76105at2759"/>
<accession>A0A023B5R4</accession>
<dbReference type="InterPro" id="IPR029060">
    <property type="entry name" value="PIN-like_dom_sf"/>
</dbReference>
<evidence type="ECO:0000256" key="5">
    <source>
        <dbReference type="ARBA" id="ARBA00024026"/>
    </source>
</evidence>
<dbReference type="VEuPathDB" id="CryptoDB:GNI_088410"/>
<gene>
    <name evidence="8" type="ORF">GNI_088410</name>
</gene>